<dbReference type="Pfam" id="PF00300">
    <property type="entry name" value="His_Phos_1"/>
    <property type="match status" value="1"/>
</dbReference>
<dbReference type="GO" id="GO:0005737">
    <property type="term" value="C:cytoplasm"/>
    <property type="evidence" value="ECO:0007669"/>
    <property type="project" value="TreeGrafter"/>
</dbReference>
<dbReference type="SUPFAM" id="SSF53254">
    <property type="entry name" value="Phosphoglycerate mutase-like"/>
    <property type="match status" value="1"/>
</dbReference>
<dbReference type="CDD" id="cd07067">
    <property type="entry name" value="HP_PGM_like"/>
    <property type="match status" value="1"/>
</dbReference>
<dbReference type="PANTHER" id="PTHR48100:SF1">
    <property type="entry name" value="HISTIDINE PHOSPHATASE FAMILY PROTEIN-RELATED"/>
    <property type="match status" value="1"/>
</dbReference>
<accession>A0AAJ1UDS5</accession>
<reference evidence="1" key="1">
    <citation type="submission" date="2022-07" db="EMBL/GenBank/DDBJ databases">
        <authorList>
            <person name="Otstavnykh N."/>
            <person name="Isaeva M."/>
            <person name="Bystritskaya E."/>
        </authorList>
    </citation>
    <scope>NUCLEOTIDE SEQUENCE</scope>
    <source>
        <strain evidence="1">10Alg 79</strain>
    </source>
</reference>
<reference evidence="1" key="2">
    <citation type="submission" date="2023-04" db="EMBL/GenBank/DDBJ databases">
        <title>'Rhodoalgimonas zhirmunskyi' gen. nov., isolated from a red alga.</title>
        <authorList>
            <person name="Nedashkovskaya O.I."/>
            <person name="Otstavnykh N.Y."/>
            <person name="Bystritskaya E.P."/>
            <person name="Balabanova L.A."/>
            <person name="Isaeva M.P."/>
        </authorList>
    </citation>
    <scope>NUCLEOTIDE SEQUENCE</scope>
    <source>
        <strain evidence="1">10Alg 79</strain>
    </source>
</reference>
<dbReference type="SMART" id="SM00855">
    <property type="entry name" value="PGAM"/>
    <property type="match status" value="1"/>
</dbReference>
<name>A0AAJ1UDS5_9RHOB</name>
<sequence length="221" mass="24435">MAELYLLRHAQASFGAANYDKLSDLGHEQSVELGRALKAQGVAPDAVWIGDMVRHRETLEGVLEGLDLKIEPQIHTGLNEFDFTNLLDAKYASGEAPENMHTERKSHFRTLRDTVLEWEQGGIPGASESWVDFTNRVEAARAAMMNPDHGQVLAVSSGGAIARMIAALLECGPGQQIKLQLQMKNCAVNRFVYSARSTYLHGFNETPHINAANEERLLTYS</sequence>
<keyword evidence="2" id="KW-1185">Reference proteome</keyword>
<dbReference type="Proteomes" id="UP001227162">
    <property type="component" value="Unassembled WGS sequence"/>
</dbReference>
<dbReference type="Gene3D" id="3.40.50.1240">
    <property type="entry name" value="Phosphoglycerate mutase-like"/>
    <property type="match status" value="1"/>
</dbReference>
<comment type="caution">
    <text evidence="1">The sequence shown here is derived from an EMBL/GenBank/DDBJ whole genome shotgun (WGS) entry which is preliminary data.</text>
</comment>
<gene>
    <name evidence="1" type="ORF">NOI20_08525</name>
</gene>
<dbReference type="AlphaFoldDB" id="A0AAJ1UDS5"/>
<dbReference type="EMBL" id="JANFFA010000002">
    <property type="protein sequence ID" value="MDQ2094152.1"/>
    <property type="molecule type" value="Genomic_DNA"/>
</dbReference>
<evidence type="ECO:0000313" key="2">
    <source>
        <dbReference type="Proteomes" id="UP001227162"/>
    </source>
</evidence>
<dbReference type="InterPro" id="IPR029033">
    <property type="entry name" value="His_PPase_superfam"/>
</dbReference>
<evidence type="ECO:0000313" key="1">
    <source>
        <dbReference type="EMBL" id="MDQ2094152.1"/>
    </source>
</evidence>
<dbReference type="GO" id="GO:0016791">
    <property type="term" value="F:phosphatase activity"/>
    <property type="evidence" value="ECO:0007669"/>
    <property type="project" value="TreeGrafter"/>
</dbReference>
<dbReference type="InterPro" id="IPR013078">
    <property type="entry name" value="His_Pase_superF_clade-1"/>
</dbReference>
<dbReference type="PANTHER" id="PTHR48100">
    <property type="entry name" value="BROAD-SPECIFICITY PHOSPHATASE YOR283W-RELATED"/>
    <property type="match status" value="1"/>
</dbReference>
<proteinExistence type="predicted"/>
<protein>
    <submittedName>
        <fullName evidence="1">Histidine phosphatase family protein</fullName>
    </submittedName>
</protein>
<dbReference type="RefSeq" id="WP_317625767.1">
    <property type="nucleotide sequence ID" value="NZ_JANFFA010000002.1"/>
</dbReference>
<organism evidence="1 2">
    <name type="scientific">Rhodalgimonas zhirmunskyi</name>
    <dbReference type="NCBI Taxonomy" id="2964767"/>
    <lineage>
        <taxon>Bacteria</taxon>
        <taxon>Pseudomonadati</taxon>
        <taxon>Pseudomonadota</taxon>
        <taxon>Alphaproteobacteria</taxon>
        <taxon>Rhodobacterales</taxon>
        <taxon>Roseobacteraceae</taxon>
        <taxon>Rhodalgimonas</taxon>
    </lineage>
</organism>
<dbReference type="InterPro" id="IPR050275">
    <property type="entry name" value="PGM_Phosphatase"/>
</dbReference>